<accession>A0A495J8Z3</accession>
<dbReference type="AlphaFoldDB" id="A0A495J8Z3"/>
<feature type="transmembrane region" description="Helical" evidence="5">
    <location>
        <begin position="61"/>
        <end position="89"/>
    </location>
</feature>
<sequence length="402" mass="45379">MKDIHNNKNTLNKLPLHGAVGAGLWACRILVGVLFIFSGLIKANDPLGFSYKLEEYFEVFHMTFFSHFSVSMAIFLCALEMFFGFALLIGAYSKQIAWGLLLLIIFFTFLTFYSAVFHVVQTCGCFGDAIVLTPWQSFGKDIVLFVLIIGLFINRDKIHPLIKNSNAEKGVVIIATILSFGAGIYTYNFLPVMDFLAYKVGANILDEMKTPPGAKPDEYEMTYHLKNKKTRELKTMSSTEYIKSNIWKDTNWQIQGEPESKLIKKGFSPKIVDLTINDAQGSDYTHELLSNPFYNVIIVAYNLDKTNVAAIGKLNALALNLTQNYNIRTVLLTSNSAKDAEAFSKANHFFSEIFYADEVPLKSMVRANPGVLLMKNGTIINKWHFNTVPTYDNIVNQYLDKH</sequence>
<keyword evidence="4 5" id="KW-0472">Membrane</keyword>
<dbReference type="Proteomes" id="UP000268007">
    <property type="component" value="Unassembled WGS sequence"/>
</dbReference>
<feature type="transmembrane region" description="Helical" evidence="5">
    <location>
        <begin position="137"/>
        <end position="154"/>
    </location>
</feature>
<evidence type="ECO:0000313" key="7">
    <source>
        <dbReference type="EMBL" id="RKR85367.1"/>
    </source>
</evidence>
<gene>
    <name evidence="7" type="ORF">BDD43_5636</name>
</gene>
<dbReference type="RefSeq" id="WP_121201423.1">
    <property type="nucleotide sequence ID" value="NZ_RBKU01000001.1"/>
</dbReference>
<feature type="domain" description="Methylamine utilisation protein MauE" evidence="6">
    <location>
        <begin position="24"/>
        <end position="152"/>
    </location>
</feature>
<evidence type="ECO:0000256" key="1">
    <source>
        <dbReference type="ARBA" id="ARBA00004141"/>
    </source>
</evidence>
<comment type="caution">
    <text evidence="7">The sequence shown here is derived from an EMBL/GenBank/DDBJ whole genome shotgun (WGS) entry which is preliminary data.</text>
</comment>
<dbReference type="Pfam" id="PF07291">
    <property type="entry name" value="MauE"/>
    <property type="match status" value="1"/>
</dbReference>
<keyword evidence="2 5" id="KW-0812">Transmembrane</keyword>
<dbReference type="OrthoDB" id="648842at2"/>
<dbReference type="GO" id="GO:0030416">
    <property type="term" value="P:methylamine metabolic process"/>
    <property type="evidence" value="ECO:0007669"/>
    <property type="project" value="InterPro"/>
</dbReference>
<evidence type="ECO:0000256" key="4">
    <source>
        <dbReference type="ARBA" id="ARBA00023136"/>
    </source>
</evidence>
<keyword evidence="3 5" id="KW-1133">Transmembrane helix</keyword>
<reference evidence="7 8" key="1">
    <citation type="submission" date="2018-10" db="EMBL/GenBank/DDBJ databases">
        <title>Genomic Encyclopedia of Archaeal and Bacterial Type Strains, Phase II (KMG-II): from individual species to whole genera.</title>
        <authorList>
            <person name="Goeker M."/>
        </authorList>
    </citation>
    <scope>NUCLEOTIDE SEQUENCE [LARGE SCALE GENOMIC DNA]</scope>
    <source>
        <strain evidence="7 8">DSM 18602</strain>
    </source>
</reference>
<evidence type="ECO:0000313" key="8">
    <source>
        <dbReference type="Proteomes" id="UP000268007"/>
    </source>
</evidence>
<dbReference type="NCBIfam" id="NF045576">
    <property type="entry name" value="BT_3928_fam"/>
    <property type="match status" value="1"/>
</dbReference>
<feature type="transmembrane region" description="Helical" evidence="5">
    <location>
        <begin position="20"/>
        <end position="41"/>
    </location>
</feature>
<evidence type="ECO:0000259" key="6">
    <source>
        <dbReference type="Pfam" id="PF07291"/>
    </source>
</evidence>
<dbReference type="GO" id="GO:0016020">
    <property type="term" value="C:membrane"/>
    <property type="evidence" value="ECO:0007669"/>
    <property type="project" value="UniProtKB-SubCell"/>
</dbReference>
<evidence type="ECO:0000256" key="5">
    <source>
        <dbReference type="SAM" id="Phobius"/>
    </source>
</evidence>
<dbReference type="EMBL" id="RBKU01000001">
    <property type="protein sequence ID" value="RKR85367.1"/>
    <property type="molecule type" value="Genomic_DNA"/>
</dbReference>
<feature type="transmembrane region" description="Helical" evidence="5">
    <location>
        <begin position="170"/>
        <end position="190"/>
    </location>
</feature>
<proteinExistence type="predicted"/>
<evidence type="ECO:0000256" key="3">
    <source>
        <dbReference type="ARBA" id="ARBA00022989"/>
    </source>
</evidence>
<evidence type="ECO:0000256" key="2">
    <source>
        <dbReference type="ARBA" id="ARBA00022692"/>
    </source>
</evidence>
<dbReference type="InterPro" id="IPR009908">
    <property type="entry name" value="Methylamine_util_MauE"/>
</dbReference>
<protein>
    <submittedName>
        <fullName evidence="7">DoxX-like protein</fullName>
    </submittedName>
</protein>
<organism evidence="7 8">
    <name type="scientific">Mucilaginibacter gracilis</name>
    <dbReference type="NCBI Taxonomy" id="423350"/>
    <lineage>
        <taxon>Bacteria</taxon>
        <taxon>Pseudomonadati</taxon>
        <taxon>Bacteroidota</taxon>
        <taxon>Sphingobacteriia</taxon>
        <taxon>Sphingobacteriales</taxon>
        <taxon>Sphingobacteriaceae</taxon>
        <taxon>Mucilaginibacter</taxon>
    </lineage>
</organism>
<name>A0A495J8Z3_9SPHI</name>
<feature type="transmembrane region" description="Helical" evidence="5">
    <location>
        <begin position="96"/>
        <end position="117"/>
    </location>
</feature>
<comment type="subcellular location">
    <subcellularLocation>
        <location evidence="1">Membrane</location>
        <topology evidence="1">Multi-pass membrane protein</topology>
    </subcellularLocation>
</comment>
<keyword evidence="8" id="KW-1185">Reference proteome</keyword>